<dbReference type="GO" id="GO:0008528">
    <property type="term" value="F:G protein-coupled peptide receptor activity"/>
    <property type="evidence" value="ECO:0007669"/>
    <property type="project" value="TreeGrafter"/>
</dbReference>
<evidence type="ECO:0000256" key="3">
    <source>
        <dbReference type="ARBA" id="ARBA00022692"/>
    </source>
</evidence>
<feature type="transmembrane region" description="Helical" evidence="11">
    <location>
        <begin position="482"/>
        <end position="507"/>
    </location>
</feature>
<dbReference type="EMBL" id="KQ434783">
    <property type="protein sequence ID" value="KZC04727.1"/>
    <property type="molecule type" value="Genomic_DNA"/>
</dbReference>
<evidence type="ECO:0000256" key="9">
    <source>
        <dbReference type="ARBA" id="ARBA00023224"/>
    </source>
</evidence>
<dbReference type="GO" id="GO:0012505">
    <property type="term" value="C:endomembrane system"/>
    <property type="evidence" value="ECO:0007669"/>
    <property type="project" value="UniProtKB-SubCell"/>
</dbReference>
<dbReference type="STRING" id="178035.A0A154NYM6"/>
<dbReference type="CDD" id="cd15039">
    <property type="entry name" value="7tmB3_Methuselah-like"/>
    <property type="match status" value="1"/>
</dbReference>
<dbReference type="PANTHER" id="PTHR47154:SF2">
    <property type="entry name" value="G-PROTEIN COUPLED RECEPTOR MTH-RELATED"/>
    <property type="match status" value="1"/>
</dbReference>
<feature type="transmembrane region" description="Helical" evidence="11">
    <location>
        <begin position="450"/>
        <end position="470"/>
    </location>
</feature>
<evidence type="ECO:0000256" key="12">
    <source>
        <dbReference type="SAM" id="SignalP"/>
    </source>
</evidence>
<dbReference type="GO" id="GO:0005886">
    <property type="term" value="C:plasma membrane"/>
    <property type="evidence" value="ECO:0007669"/>
    <property type="project" value="TreeGrafter"/>
</dbReference>
<gene>
    <name evidence="14" type="ORF">WN55_09526</name>
</gene>
<sequence>MRGCSVFRVISVILICGLEFGHGEQGQEHDRGEKPVKREDTFCRPFPGIVLERNKTRRFENESLLHNQLVFPKGSYRVHGNEIYGCVCNLRACLKKCCRRDEMLGAGDRPSCKKLPNRLQLGSPDLVLERAQLAPEIHGINGIGDLFVLVEDMACPDNSVRYMLEPERYEEDAFVLERNGTLRTSTSKFPAWSYCLDWKESFERIVVLVCLSPDSPTPSPANEQESYNIGIIVSVPFFLATFLVYAIIPELRSLYGKTLMCYVACLVIAYTFLVLAKSFYFASRLCSAIGCPLESRMIKNSCLTLETNVTIRFPPLYRSNSFDLLDASPTPKSFRLAVRDPCDGGPRYRLVPETYDEDAFLLLDNGAVYRPNGNVILPPSEYCLGRVDVDKYDVVLCFEADDYDETGESNGTNIIVSFPIGLIVSVPFLLATFIVYSLIPELKNMHGRTLRCYVGSLLIAYTVLAIVQILPQYSISDPLCVAFAFIIHFSFLASFFWLNVMCFDIWWTFGGFRSLQGSVKQRERKKFIIYSIYAWGCASILTGVCILMDFLPNIPTYFIRPQFGMQSCWFTTDEAKAIYFYGPMGVTVFCNICLFVSTALKIVKHTRDTAHHLNGADSRRHDDNKQWFNLYLKLFIVMGINWSMEIISWLCNNSPTYIWYLTDLTNTLQGVIIFLIFVWKEKIRRLLLKRLGCHGRNFLSRNSTRSAYHSSASRTCTTSAAPTASIPFQQKFNPHQLKDTLPLRSGKPPLSDDSNDCP</sequence>
<comment type="subcellular location">
    <subcellularLocation>
        <location evidence="1">Endomembrane system</location>
        <topology evidence="1">Multi-pass membrane protein</topology>
    </subcellularLocation>
</comment>
<evidence type="ECO:0000256" key="8">
    <source>
        <dbReference type="ARBA" id="ARBA00023170"/>
    </source>
</evidence>
<evidence type="ECO:0000256" key="1">
    <source>
        <dbReference type="ARBA" id="ARBA00004127"/>
    </source>
</evidence>
<evidence type="ECO:0000256" key="2">
    <source>
        <dbReference type="ARBA" id="ARBA00008979"/>
    </source>
</evidence>
<dbReference type="InterPro" id="IPR017981">
    <property type="entry name" value="GPCR_2-like_7TM"/>
</dbReference>
<evidence type="ECO:0000256" key="4">
    <source>
        <dbReference type="ARBA" id="ARBA00022729"/>
    </source>
</evidence>
<dbReference type="InterPro" id="IPR010596">
    <property type="entry name" value="Methuselah_N_dom"/>
</dbReference>
<feature type="transmembrane region" description="Helical" evidence="11">
    <location>
        <begin position="260"/>
        <end position="282"/>
    </location>
</feature>
<evidence type="ECO:0000256" key="5">
    <source>
        <dbReference type="ARBA" id="ARBA00022989"/>
    </source>
</evidence>
<accession>A0A154NYM6</accession>
<keyword evidence="7 11" id="KW-0472">Membrane</keyword>
<feature type="domain" description="G-protein coupled receptors family 2 profile 2" evidence="13">
    <location>
        <begin position="414"/>
        <end position="681"/>
    </location>
</feature>
<feature type="transmembrane region" description="Helical" evidence="11">
    <location>
        <begin position="527"/>
        <end position="551"/>
    </location>
</feature>
<keyword evidence="3 11" id="KW-0812">Transmembrane</keyword>
<feature type="region of interest" description="Disordered" evidence="10">
    <location>
        <begin position="738"/>
        <end position="758"/>
    </location>
</feature>
<keyword evidence="6" id="KW-0297">G-protein coupled receptor</keyword>
<evidence type="ECO:0000313" key="15">
    <source>
        <dbReference type="Proteomes" id="UP000076502"/>
    </source>
</evidence>
<dbReference type="PROSITE" id="PS50261">
    <property type="entry name" value="G_PROTEIN_RECEP_F2_4"/>
    <property type="match status" value="1"/>
</dbReference>
<dbReference type="PANTHER" id="PTHR47154">
    <property type="entry name" value="G-PROTEIN COUPLED RECEPTOR MTH-RELATED"/>
    <property type="match status" value="1"/>
</dbReference>
<protein>
    <submittedName>
        <fullName evidence="14">G-protein coupled receptor Mth2</fullName>
    </submittedName>
</protein>
<dbReference type="SUPFAM" id="SSF63877">
    <property type="entry name" value="Methuselah ectodomain"/>
    <property type="match status" value="1"/>
</dbReference>
<feature type="transmembrane region" description="Helical" evidence="11">
    <location>
        <begin position="414"/>
        <end position="438"/>
    </location>
</feature>
<keyword evidence="4 12" id="KW-0732">Signal</keyword>
<dbReference type="GO" id="GO:0007166">
    <property type="term" value="P:cell surface receptor signaling pathway"/>
    <property type="evidence" value="ECO:0007669"/>
    <property type="project" value="InterPro"/>
</dbReference>
<dbReference type="OrthoDB" id="6082634at2759"/>
<dbReference type="Gene3D" id="1.20.1070.10">
    <property type="entry name" value="Rhodopsin 7-helix transmembrane proteins"/>
    <property type="match status" value="1"/>
</dbReference>
<reference evidence="14 15" key="1">
    <citation type="submission" date="2015-07" db="EMBL/GenBank/DDBJ databases">
        <title>The genome of Dufourea novaeangliae.</title>
        <authorList>
            <person name="Pan H."/>
            <person name="Kapheim K."/>
        </authorList>
    </citation>
    <scope>NUCLEOTIDE SEQUENCE [LARGE SCALE GENOMIC DNA]</scope>
    <source>
        <strain evidence="14">0120121106</strain>
        <tissue evidence="14">Whole body</tissue>
    </source>
</reference>
<dbReference type="InterPro" id="IPR051384">
    <property type="entry name" value="Mth_GPCR"/>
</dbReference>
<name>A0A154NYM6_DUFNO</name>
<evidence type="ECO:0000259" key="13">
    <source>
        <dbReference type="PROSITE" id="PS50261"/>
    </source>
</evidence>
<feature type="signal peptide" evidence="12">
    <location>
        <begin position="1"/>
        <end position="23"/>
    </location>
</feature>
<feature type="transmembrane region" description="Helical" evidence="11">
    <location>
        <begin position="657"/>
        <end position="679"/>
    </location>
</feature>
<dbReference type="InterPro" id="IPR000832">
    <property type="entry name" value="GPCR_2_secretin-like"/>
</dbReference>
<keyword evidence="9" id="KW-0807">Transducer</keyword>
<keyword evidence="5 11" id="KW-1133">Transmembrane helix</keyword>
<keyword evidence="8 14" id="KW-0675">Receptor</keyword>
<dbReference type="Proteomes" id="UP000076502">
    <property type="component" value="Unassembled WGS sequence"/>
</dbReference>
<dbReference type="SUPFAM" id="SSF81321">
    <property type="entry name" value="Family A G protein-coupled receptor-like"/>
    <property type="match status" value="1"/>
</dbReference>
<dbReference type="Gene3D" id="2.170.180.11">
    <property type="entry name" value="Methuselah ectodomain, domain 2"/>
    <property type="match status" value="2"/>
</dbReference>
<feature type="transmembrane region" description="Helical" evidence="11">
    <location>
        <begin position="630"/>
        <end position="651"/>
    </location>
</feature>
<dbReference type="AlphaFoldDB" id="A0A154NYM6"/>
<keyword evidence="15" id="KW-1185">Reference proteome</keyword>
<evidence type="ECO:0000313" key="14">
    <source>
        <dbReference type="EMBL" id="KZC04727.1"/>
    </source>
</evidence>
<feature type="transmembrane region" description="Helical" evidence="11">
    <location>
        <begin position="578"/>
        <end position="600"/>
    </location>
</feature>
<dbReference type="Pfam" id="PF00002">
    <property type="entry name" value="7tm_2"/>
    <property type="match status" value="1"/>
</dbReference>
<dbReference type="InterPro" id="IPR036272">
    <property type="entry name" value="Methuselah_N_sf"/>
</dbReference>
<feature type="chain" id="PRO_5007599145" evidence="12">
    <location>
        <begin position="24"/>
        <end position="758"/>
    </location>
</feature>
<dbReference type="InterPro" id="IPR023311">
    <property type="entry name" value="Methusela_ecto_dom_2"/>
</dbReference>
<evidence type="ECO:0000256" key="6">
    <source>
        <dbReference type="ARBA" id="ARBA00023040"/>
    </source>
</evidence>
<proteinExistence type="inferred from homology"/>
<comment type="similarity">
    <text evidence="2">Belongs to the G-protein coupled receptor 2 family. Mth subfamily.</text>
</comment>
<evidence type="ECO:0000256" key="10">
    <source>
        <dbReference type="SAM" id="MobiDB-lite"/>
    </source>
</evidence>
<evidence type="ECO:0000256" key="11">
    <source>
        <dbReference type="SAM" id="Phobius"/>
    </source>
</evidence>
<evidence type="ECO:0000256" key="7">
    <source>
        <dbReference type="ARBA" id="ARBA00023136"/>
    </source>
</evidence>
<feature type="transmembrane region" description="Helical" evidence="11">
    <location>
        <begin position="227"/>
        <end position="248"/>
    </location>
</feature>
<dbReference type="Pfam" id="PF06652">
    <property type="entry name" value="Methuselah_N"/>
    <property type="match status" value="1"/>
</dbReference>
<organism evidence="14 15">
    <name type="scientific">Dufourea novaeangliae</name>
    <name type="common">Sweat bee</name>
    <dbReference type="NCBI Taxonomy" id="178035"/>
    <lineage>
        <taxon>Eukaryota</taxon>
        <taxon>Metazoa</taxon>
        <taxon>Ecdysozoa</taxon>
        <taxon>Arthropoda</taxon>
        <taxon>Hexapoda</taxon>
        <taxon>Insecta</taxon>
        <taxon>Pterygota</taxon>
        <taxon>Neoptera</taxon>
        <taxon>Endopterygota</taxon>
        <taxon>Hymenoptera</taxon>
        <taxon>Apocrita</taxon>
        <taxon>Aculeata</taxon>
        <taxon>Apoidea</taxon>
        <taxon>Anthophila</taxon>
        <taxon>Halictidae</taxon>
        <taxon>Rophitinae</taxon>
        <taxon>Dufourea</taxon>
    </lineage>
</organism>